<name>A0A6A3B526_HIBSY</name>
<keyword evidence="8" id="KW-1185">Reference proteome</keyword>
<dbReference type="InterPro" id="IPR001289">
    <property type="entry name" value="NFYA"/>
</dbReference>
<evidence type="ECO:0000256" key="3">
    <source>
        <dbReference type="ARBA" id="ARBA00023125"/>
    </source>
</evidence>
<dbReference type="GO" id="GO:0005634">
    <property type="term" value="C:nucleus"/>
    <property type="evidence" value="ECO:0007669"/>
    <property type="project" value="UniProtKB-SubCell"/>
</dbReference>
<reference evidence="7" key="1">
    <citation type="submission" date="2019-09" db="EMBL/GenBank/DDBJ databases">
        <title>Draft genome information of white flower Hibiscus syriacus.</title>
        <authorList>
            <person name="Kim Y.-M."/>
        </authorList>
    </citation>
    <scope>NUCLEOTIDE SEQUENCE [LARGE SCALE GENOMIC DNA]</scope>
    <source>
        <strain evidence="7">YM2019G1</strain>
    </source>
</reference>
<dbReference type="EMBL" id="VEPZ02000929">
    <property type="protein sequence ID" value="KAE8710435.1"/>
    <property type="molecule type" value="Genomic_DNA"/>
</dbReference>
<dbReference type="GO" id="GO:0003700">
    <property type="term" value="F:DNA-binding transcription factor activity"/>
    <property type="evidence" value="ECO:0007669"/>
    <property type="project" value="InterPro"/>
</dbReference>
<comment type="subcellular location">
    <subcellularLocation>
        <location evidence="1">Nucleus</location>
    </subcellularLocation>
</comment>
<dbReference type="PANTHER" id="PTHR12632">
    <property type="entry name" value="TRANSCRIPTION FACTOR NF-Y ALPHA-RELATED"/>
    <property type="match status" value="1"/>
</dbReference>
<evidence type="ECO:0000256" key="6">
    <source>
        <dbReference type="SAM" id="MobiDB-lite"/>
    </source>
</evidence>
<evidence type="ECO:0000256" key="2">
    <source>
        <dbReference type="ARBA" id="ARBA00023015"/>
    </source>
</evidence>
<organism evidence="7 8">
    <name type="scientific">Hibiscus syriacus</name>
    <name type="common">Rose of Sharon</name>
    <dbReference type="NCBI Taxonomy" id="106335"/>
    <lineage>
        <taxon>Eukaryota</taxon>
        <taxon>Viridiplantae</taxon>
        <taxon>Streptophyta</taxon>
        <taxon>Embryophyta</taxon>
        <taxon>Tracheophyta</taxon>
        <taxon>Spermatophyta</taxon>
        <taxon>Magnoliopsida</taxon>
        <taxon>eudicotyledons</taxon>
        <taxon>Gunneridae</taxon>
        <taxon>Pentapetalae</taxon>
        <taxon>rosids</taxon>
        <taxon>malvids</taxon>
        <taxon>Malvales</taxon>
        <taxon>Malvaceae</taxon>
        <taxon>Malvoideae</taxon>
        <taxon>Hibiscus</taxon>
    </lineage>
</organism>
<accession>A0A6A3B526</accession>
<dbReference type="GO" id="GO:0003677">
    <property type="term" value="F:DNA binding"/>
    <property type="evidence" value="ECO:0007669"/>
    <property type="project" value="UniProtKB-KW"/>
</dbReference>
<evidence type="ECO:0000256" key="1">
    <source>
        <dbReference type="ARBA" id="ARBA00004123"/>
    </source>
</evidence>
<dbReference type="Proteomes" id="UP000436088">
    <property type="component" value="Unassembled WGS sequence"/>
</dbReference>
<keyword evidence="3" id="KW-0238">DNA-binding</keyword>
<proteinExistence type="predicted"/>
<keyword evidence="2" id="KW-0805">Transcription regulation</keyword>
<protein>
    <submittedName>
        <fullName evidence="7">Nuclear transcription factor Y subunit A-3, putative isoform 4</fullName>
    </submittedName>
</protein>
<keyword evidence="4" id="KW-0804">Transcription</keyword>
<evidence type="ECO:0000313" key="7">
    <source>
        <dbReference type="EMBL" id="KAE8710435.1"/>
    </source>
</evidence>
<dbReference type="AlphaFoldDB" id="A0A6A3B526"/>
<evidence type="ECO:0000256" key="4">
    <source>
        <dbReference type="ARBA" id="ARBA00023163"/>
    </source>
</evidence>
<feature type="region of interest" description="Disordered" evidence="6">
    <location>
        <begin position="1"/>
        <end position="23"/>
    </location>
</feature>
<sequence>MLYDKTIDELDGDSGPKLAGETFDESSVGSLSHLSVSPPCWSSNEQRIAESLPQNISLKVETQSQLYHHVKHLDLQLPDQESRSVQAIDKAPCEVGVIGATKSQCNPSQSGQDGSCGKDTEGQVKPVFLVNNPSTLLNPSLPSYNHSMAYAQNAYVYADTYIGGIFTPYGPQAFAHLGGSAPARIPLPLELAEDEPIYVNPKQYGILGGGNIVQSSRHKTNSLKIERVRGSGGRFLSKKKLQQSDVNCTNGKNSRTELKAEYKGSSTSCSDISSASHHNGNFHLPEHRFSDVPPVVGSMCDGTRHGTSVSSEKGQRDRQLILGFIFHACCVKNVIFSMFCVDAICRNIGSPTYLLVWAVCAMEQDTVLQLSSEKGQRRPATHPWLYLSCMLC</sequence>
<comment type="caution">
    <text evidence="7">The sequence shown here is derived from an EMBL/GenBank/DDBJ whole genome shotgun (WGS) entry which is preliminary data.</text>
</comment>
<keyword evidence="5" id="KW-0539">Nucleus</keyword>
<gene>
    <name evidence="7" type="ORF">F3Y22_tig00110321pilonHSYRG00172</name>
</gene>
<evidence type="ECO:0000313" key="8">
    <source>
        <dbReference type="Proteomes" id="UP000436088"/>
    </source>
</evidence>
<evidence type="ECO:0000256" key="5">
    <source>
        <dbReference type="ARBA" id="ARBA00023242"/>
    </source>
</evidence>